<dbReference type="RefSeq" id="WP_139002395.1">
    <property type="nucleotide sequence ID" value="NZ_BAABAV010000002.1"/>
</dbReference>
<dbReference type="InterPro" id="IPR007829">
    <property type="entry name" value="TM2"/>
</dbReference>
<name>A0ABP8ED94_9FLAO</name>
<evidence type="ECO:0000256" key="4">
    <source>
        <dbReference type="ARBA" id="ARBA00023136"/>
    </source>
</evidence>
<feature type="transmembrane region" description="Helical" evidence="5">
    <location>
        <begin position="59"/>
        <end position="79"/>
    </location>
</feature>
<comment type="caution">
    <text evidence="7">The sequence shown here is derived from an EMBL/GenBank/DDBJ whole genome shotgun (WGS) entry which is preliminary data.</text>
</comment>
<gene>
    <name evidence="7" type="ORF">GCM10022257_21150</name>
</gene>
<reference evidence="8" key="1">
    <citation type="journal article" date="2019" name="Int. J. Syst. Evol. Microbiol.">
        <title>The Global Catalogue of Microorganisms (GCM) 10K type strain sequencing project: providing services to taxonomists for standard genome sequencing and annotation.</title>
        <authorList>
            <consortium name="The Broad Institute Genomics Platform"/>
            <consortium name="The Broad Institute Genome Sequencing Center for Infectious Disease"/>
            <person name="Wu L."/>
            <person name="Ma J."/>
        </authorList>
    </citation>
    <scope>NUCLEOTIDE SEQUENCE [LARGE SCALE GENOMIC DNA]</scope>
    <source>
        <strain evidence="8">JCM 17452</strain>
    </source>
</reference>
<keyword evidence="8" id="KW-1185">Reference proteome</keyword>
<evidence type="ECO:0000256" key="2">
    <source>
        <dbReference type="ARBA" id="ARBA00022692"/>
    </source>
</evidence>
<feature type="transmembrane region" description="Helical" evidence="5">
    <location>
        <begin position="86"/>
        <end position="108"/>
    </location>
</feature>
<accession>A0ABP8ED94</accession>
<keyword evidence="3 5" id="KW-1133">Transmembrane helix</keyword>
<dbReference type="Proteomes" id="UP001500027">
    <property type="component" value="Unassembled WGS sequence"/>
</dbReference>
<proteinExistence type="predicted"/>
<protein>
    <recommendedName>
        <fullName evidence="6">TM2 domain-containing protein</fullName>
    </recommendedName>
</protein>
<comment type="subcellular location">
    <subcellularLocation>
        <location evidence="1">Membrane</location>
        <topology evidence="1">Multi-pass membrane protein</topology>
    </subcellularLocation>
</comment>
<evidence type="ECO:0000256" key="3">
    <source>
        <dbReference type="ARBA" id="ARBA00022989"/>
    </source>
</evidence>
<dbReference type="Pfam" id="PF05154">
    <property type="entry name" value="TM2"/>
    <property type="match status" value="1"/>
</dbReference>
<keyword evidence="2 5" id="KW-0812">Transmembrane</keyword>
<evidence type="ECO:0000256" key="1">
    <source>
        <dbReference type="ARBA" id="ARBA00004141"/>
    </source>
</evidence>
<evidence type="ECO:0000313" key="8">
    <source>
        <dbReference type="Proteomes" id="UP001500027"/>
    </source>
</evidence>
<dbReference type="EMBL" id="BAABAV010000002">
    <property type="protein sequence ID" value="GAA4270014.1"/>
    <property type="molecule type" value="Genomic_DNA"/>
</dbReference>
<sequence length="112" mass="12760">MKIKLLLSFLVLVLGYSACYASFPVKRTIETSENIEVTTSSNIEEVLTPVTTVKGKDKWVGVAFWFFLGWPFAAHRWYYNKPVWANILFIITIGGLGIWAIIDLINILTDNF</sequence>
<feature type="domain" description="TM2" evidence="6">
    <location>
        <begin position="55"/>
        <end position="105"/>
    </location>
</feature>
<organism evidence="7 8">
    <name type="scientific">Hyunsoonleella aestuarii</name>
    <dbReference type="NCBI Taxonomy" id="912802"/>
    <lineage>
        <taxon>Bacteria</taxon>
        <taxon>Pseudomonadati</taxon>
        <taxon>Bacteroidota</taxon>
        <taxon>Flavobacteriia</taxon>
        <taxon>Flavobacteriales</taxon>
        <taxon>Flavobacteriaceae</taxon>
    </lineage>
</organism>
<evidence type="ECO:0000259" key="6">
    <source>
        <dbReference type="Pfam" id="PF05154"/>
    </source>
</evidence>
<evidence type="ECO:0000256" key="5">
    <source>
        <dbReference type="SAM" id="Phobius"/>
    </source>
</evidence>
<evidence type="ECO:0000313" key="7">
    <source>
        <dbReference type="EMBL" id="GAA4270014.1"/>
    </source>
</evidence>
<keyword evidence="4 5" id="KW-0472">Membrane</keyword>